<accession>A7WQB3</accession>
<evidence type="ECO:0000256" key="3">
    <source>
        <dbReference type="ARBA" id="ARBA00022989"/>
    </source>
</evidence>
<dbReference type="EMBL" id="EF134291">
    <property type="protein sequence ID" value="ABV22405.1"/>
    <property type="molecule type" value="mRNA"/>
</dbReference>
<evidence type="ECO:0000256" key="2">
    <source>
        <dbReference type="ARBA" id="ARBA00022692"/>
    </source>
</evidence>
<evidence type="ECO:0000313" key="6">
    <source>
        <dbReference type="EMBL" id="ABV22405.1"/>
    </source>
</evidence>
<name>A7WQB3_NOCSC</name>
<dbReference type="GO" id="GO:0012505">
    <property type="term" value="C:endomembrane system"/>
    <property type="evidence" value="ECO:0007669"/>
    <property type="project" value="UniProtKB-SubCell"/>
</dbReference>
<proteinExistence type="evidence at transcript level"/>
<keyword evidence="2" id="KW-0812">Transmembrane</keyword>
<dbReference type="Pfam" id="PF06803">
    <property type="entry name" value="DUF1232"/>
    <property type="match status" value="1"/>
</dbReference>
<keyword evidence="3" id="KW-1133">Transmembrane helix</keyword>
<dbReference type="AlphaFoldDB" id="A7WQB3"/>
<evidence type="ECO:0000259" key="5">
    <source>
        <dbReference type="Pfam" id="PF06803"/>
    </source>
</evidence>
<evidence type="ECO:0000256" key="4">
    <source>
        <dbReference type="ARBA" id="ARBA00023136"/>
    </source>
</evidence>
<protein>
    <recommendedName>
        <fullName evidence="5">DUF1232 domain-containing protein</fullName>
    </recommendedName>
</protein>
<reference evidence="6" key="1">
    <citation type="journal article" date="2007" name="Proc. Natl. Acad. Sci. U.S.A.">
        <title>Spliced leader RNA trans-splicing in dinoflagellates.</title>
        <authorList>
            <person name="Zhang H."/>
            <person name="Hou Y."/>
            <person name="Miranda L."/>
            <person name="Campbell D.A."/>
            <person name="Sturm N.R."/>
            <person name="Gaasterland T."/>
            <person name="Lin S."/>
        </authorList>
    </citation>
    <scope>NUCLEOTIDE SEQUENCE</scope>
    <source>
        <strain evidence="6">Nsc-cDNA46</strain>
    </source>
</reference>
<comment type="subcellular location">
    <subcellularLocation>
        <location evidence="1">Endomembrane system</location>
        <topology evidence="1">Multi-pass membrane protein</topology>
    </subcellularLocation>
</comment>
<organism evidence="6">
    <name type="scientific">Noctiluca scintillans</name>
    <name type="common">Sea sparkle</name>
    <name type="synonym">Red tide dinoflagellate</name>
    <dbReference type="NCBI Taxonomy" id="2966"/>
    <lineage>
        <taxon>Eukaryota</taxon>
        <taxon>Sar</taxon>
        <taxon>Alveolata</taxon>
        <taxon>Dinophyceae</taxon>
        <taxon>Noctilucales</taxon>
        <taxon>Noctilucaceae</taxon>
        <taxon>Noctiluca</taxon>
    </lineage>
</organism>
<sequence>MKFVLDRASKNMSKLSSYVKGDALDLSKYALKGNPGVYNYTIITLGMAYLMWPLDAIPDFVPVAGYMDDGVVLKMVFDSMREEVRSYMDKQQT</sequence>
<feature type="domain" description="DUF1232" evidence="5">
    <location>
        <begin position="42"/>
        <end position="73"/>
    </location>
</feature>
<evidence type="ECO:0000256" key="1">
    <source>
        <dbReference type="ARBA" id="ARBA00004127"/>
    </source>
</evidence>
<keyword evidence="4" id="KW-0472">Membrane</keyword>
<dbReference type="InterPro" id="IPR010652">
    <property type="entry name" value="DUF1232"/>
</dbReference>